<organism evidence="1 2">
    <name type="scientific">Sphingomonas rosea</name>
    <dbReference type="NCBI Taxonomy" id="335605"/>
    <lineage>
        <taxon>Bacteria</taxon>
        <taxon>Pseudomonadati</taxon>
        <taxon>Pseudomonadota</taxon>
        <taxon>Alphaproteobacteria</taxon>
        <taxon>Sphingomonadales</taxon>
        <taxon>Sphingomonadaceae</taxon>
        <taxon>Sphingomonas</taxon>
    </lineage>
</organism>
<gene>
    <name evidence="1" type="ORF">GCM10022281_23950</name>
</gene>
<accession>A0ABP7UHH9</accession>
<evidence type="ECO:0008006" key="3">
    <source>
        <dbReference type="Google" id="ProtNLM"/>
    </source>
</evidence>
<sequence>MNPFEFLLLLIGMVFIFQMIKNKGGLRGNRLGQRSERHGIIHEPSDEISSGETRMLRDEVRALKERIHVLERITVEKENSLAREIEDLRNK</sequence>
<protein>
    <recommendedName>
        <fullName evidence="3">Phage shock protein B</fullName>
    </recommendedName>
</protein>
<evidence type="ECO:0000313" key="2">
    <source>
        <dbReference type="Proteomes" id="UP001424459"/>
    </source>
</evidence>
<dbReference type="Proteomes" id="UP001424459">
    <property type="component" value="Unassembled WGS sequence"/>
</dbReference>
<evidence type="ECO:0000313" key="1">
    <source>
        <dbReference type="EMBL" id="GAA4042070.1"/>
    </source>
</evidence>
<reference evidence="2" key="1">
    <citation type="journal article" date="2019" name="Int. J. Syst. Evol. Microbiol.">
        <title>The Global Catalogue of Microorganisms (GCM) 10K type strain sequencing project: providing services to taxonomists for standard genome sequencing and annotation.</title>
        <authorList>
            <consortium name="The Broad Institute Genomics Platform"/>
            <consortium name="The Broad Institute Genome Sequencing Center for Infectious Disease"/>
            <person name="Wu L."/>
            <person name="Ma J."/>
        </authorList>
    </citation>
    <scope>NUCLEOTIDE SEQUENCE [LARGE SCALE GENOMIC DNA]</scope>
    <source>
        <strain evidence="2">JCM 17564</strain>
    </source>
</reference>
<name>A0ABP7UHH9_9SPHN</name>
<proteinExistence type="predicted"/>
<comment type="caution">
    <text evidence="1">The sequence shown here is derived from an EMBL/GenBank/DDBJ whole genome shotgun (WGS) entry which is preliminary data.</text>
</comment>
<dbReference type="EMBL" id="BAABBR010000001">
    <property type="protein sequence ID" value="GAA4042070.1"/>
    <property type="molecule type" value="Genomic_DNA"/>
</dbReference>
<keyword evidence="2" id="KW-1185">Reference proteome</keyword>